<name>A0AA41XGK6_9MICO</name>
<dbReference type="Proteomes" id="UP001165587">
    <property type="component" value="Unassembled WGS sequence"/>
</dbReference>
<sequence>MSDQPETRPGSETVDTVSVRRAPRYYRFMAVGLAVGVIVSVVLTFSFPEQDDFTRFQVLGFTGLFIVAICVGLAAVVALVIDRFSRRRARTVAAEHVEEHEPQADPGS</sequence>
<dbReference type="EMBL" id="JANLCK010000015">
    <property type="protein sequence ID" value="MCS5727812.1"/>
    <property type="molecule type" value="Genomic_DNA"/>
</dbReference>
<dbReference type="AlphaFoldDB" id="A0AA41XGK6"/>
<evidence type="ECO:0008006" key="4">
    <source>
        <dbReference type="Google" id="ProtNLM"/>
    </source>
</evidence>
<feature type="transmembrane region" description="Helical" evidence="1">
    <location>
        <begin position="59"/>
        <end position="81"/>
    </location>
</feature>
<keyword evidence="1" id="KW-0812">Transmembrane</keyword>
<evidence type="ECO:0000313" key="3">
    <source>
        <dbReference type="Proteomes" id="UP001165587"/>
    </source>
</evidence>
<proteinExistence type="predicted"/>
<accession>A0AA41XGK6</accession>
<feature type="transmembrane region" description="Helical" evidence="1">
    <location>
        <begin position="28"/>
        <end position="47"/>
    </location>
</feature>
<evidence type="ECO:0000256" key="1">
    <source>
        <dbReference type="SAM" id="Phobius"/>
    </source>
</evidence>
<dbReference type="RefSeq" id="WP_259530867.1">
    <property type="nucleotide sequence ID" value="NZ_JANLCK010000015.1"/>
</dbReference>
<evidence type="ECO:0000313" key="2">
    <source>
        <dbReference type="EMBL" id="MCS5727812.1"/>
    </source>
</evidence>
<reference evidence="2" key="1">
    <citation type="submission" date="2022-08" db="EMBL/GenBank/DDBJ databases">
        <authorList>
            <person name="Deng Y."/>
            <person name="Han X.-F."/>
            <person name="Zhang Y.-Q."/>
        </authorList>
    </citation>
    <scope>NUCLEOTIDE SEQUENCE</scope>
    <source>
        <strain evidence="2">CPCC 203407</strain>
    </source>
</reference>
<keyword evidence="1" id="KW-1133">Transmembrane helix</keyword>
<keyword evidence="1" id="KW-0472">Membrane</keyword>
<keyword evidence="3" id="KW-1185">Reference proteome</keyword>
<organism evidence="2 3">
    <name type="scientific">Herbiconiux oxytropis</name>
    <dbReference type="NCBI Taxonomy" id="2970915"/>
    <lineage>
        <taxon>Bacteria</taxon>
        <taxon>Bacillati</taxon>
        <taxon>Actinomycetota</taxon>
        <taxon>Actinomycetes</taxon>
        <taxon>Micrococcales</taxon>
        <taxon>Microbacteriaceae</taxon>
        <taxon>Herbiconiux</taxon>
    </lineage>
</organism>
<gene>
    <name evidence="2" type="ORF">N1028_18100</name>
</gene>
<comment type="caution">
    <text evidence="2">The sequence shown here is derived from an EMBL/GenBank/DDBJ whole genome shotgun (WGS) entry which is preliminary data.</text>
</comment>
<protein>
    <recommendedName>
        <fullName evidence="4">Potassium transporter Trk</fullName>
    </recommendedName>
</protein>